<sequence>MGKHRSNDSTGLLGMPTKQSRRYLKTSRKPRGFLATAVINSTVVYALYWLLYACPSGVPTAQSPQICHRYYDLKQTFATKAVPYLQPYYEQYAGPYVNKGKPYYDQANALYTQYGKPAAEKGTAAYASYVHPVAKKGAAVAKSTYDSHLGPTVDLRVKQVSNLYAKTYEKYLGKHIRLLQARYDAIVAPYVAQAQRTSSRAYNEVLVPAYTRVYPYGHAAAAHSRVQYAKHLHPRLLSLRTWFLELLEAKVFPTIRRLYYLHIEPQVNKISDRLFQFNVSNGFAKLDKIAPDAIESSISASILGSATLSAKLETTVIAGETHTEEASIPTANAKLQNQILHGVIDDLLSIAENNIAKEGAAGEEALVDKLDDVLPAMVRKEEILSEDYLKQLEKVTVDEVDHIERTIVSFAKTQSNKGRDTSEITEELRPYFVKAGKNIHSQAVEVKAHLATVIDSLEAKVRKATFVVYEQVLAEGHTQKREPEQKLRYEMEGVTKKELKRLDALDDKVKAIEKRLNAASDRILKQYTKTLTALLKDTEQKVESLAGGAANKLHTLRNIGPKKITVLDDSEEFGLGYLPVGMMLGAQAVYNQISTGIYGAPEPTPEVPEQILNSIKSFAAGIPDHVNKESLSSAAIYAASVASAQGVNAASAVSSAMAGVDVDAIASSASSAGSVASIQAASAYTAASKAAEKVDTDAIYATINNAQSYVGEQAADIASGASAAVLGTAPAFTESVASKISEAIHGTKVPATESLISQVHDAYEAASDKIQSIVHGTPVAFTESLASRASEAVYGTETKATESILSRVADTYEELKDRAAEFVHGSEEQISLASKSAASASSSLASVASQSSLSLKASAGSASSLASKSLASASSEASKSSESLSRSASSASSVASRSALSASSVASKSSESLAKSASSASSVASRSASSASSVASKSLASAAAGGKSVVGQETPLVQSVVDKAWEDYASAKVAVEDVIENVRGHVEL</sequence>
<dbReference type="OrthoDB" id="3260408at2759"/>
<dbReference type="PANTHER" id="PTHR23242:SF9">
    <property type="entry name" value="TRANSCRIPTION FACTOR HOXA13"/>
    <property type="match status" value="1"/>
</dbReference>
<keyword evidence="4" id="KW-1185">Reference proteome</keyword>
<accession>R4XHJ4</accession>
<evidence type="ECO:0000256" key="2">
    <source>
        <dbReference type="SAM" id="Phobius"/>
    </source>
</evidence>
<evidence type="ECO:0000256" key="1">
    <source>
        <dbReference type="SAM" id="Coils"/>
    </source>
</evidence>
<dbReference type="AlphaFoldDB" id="R4XHJ4"/>
<feature type="coiled-coil region" evidence="1">
    <location>
        <begin position="495"/>
        <end position="522"/>
    </location>
</feature>
<protein>
    <submittedName>
        <fullName evidence="3">Uncharacterized protein</fullName>
    </submittedName>
</protein>
<evidence type="ECO:0000313" key="3">
    <source>
        <dbReference type="EMBL" id="CCG82887.1"/>
    </source>
</evidence>
<keyword evidence="2" id="KW-0812">Transmembrane</keyword>
<keyword evidence="2" id="KW-0472">Membrane</keyword>
<dbReference type="eggNOG" id="ENOG502SGAD">
    <property type="taxonomic scope" value="Eukaryota"/>
</dbReference>
<name>R4XHJ4_TAPDE</name>
<gene>
    <name evidence="3" type="ORF">TAPDE_003009</name>
</gene>
<comment type="caution">
    <text evidence="3">The sequence shown here is derived from an EMBL/GenBank/DDBJ whole genome shotgun (WGS) entry which is preliminary data.</text>
</comment>
<dbReference type="EMBL" id="CAHR02000107">
    <property type="protein sequence ID" value="CCG82887.1"/>
    <property type="molecule type" value="Genomic_DNA"/>
</dbReference>
<keyword evidence="2" id="KW-1133">Transmembrane helix</keyword>
<reference evidence="3 4" key="1">
    <citation type="journal article" date="2013" name="MBio">
        <title>Genome sequencing of the plant pathogen Taphrina deformans, the causal agent of peach leaf curl.</title>
        <authorList>
            <person name="Cisse O.H."/>
            <person name="Almeida J.M.G.C.F."/>
            <person name="Fonseca A."/>
            <person name="Kumar A.A."/>
            <person name="Salojaervi J."/>
            <person name="Overmyer K."/>
            <person name="Hauser P.M."/>
            <person name="Pagni M."/>
        </authorList>
    </citation>
    <scope>NUCLEOTIDE SEQUENCE [LARGE SCALE GENOMIC DNA]</scope>
    <source>
        <strain evidence="4">PYCC 5710 / ATCC 11124 / CBS 356.35 / IMI 108563 / JCM 9778 / NBRC 8474</strain>
    </source>
</reference>
<dbReference type="Proteomes" id="UP000013776">
    <property type="component" value="Unassembled WGS sequence"/>
</dbReference>
<feature type="transmembrane region" description="Helical" evidence="2">
    <location>
        <begin position="32"/>
        <end position="52"/>
    </location>
</feature>
<organism evidence="3 4">
    <name type="scientific">Taphrina deformans (strain PYCC 5710 / ATCC 11124 / CBS 356.35 / IMI 108563 / JCM 9778 / NBRC 8474)</name>
    <name type="common">Peach leaf curl fungus</name>
    <name type="synonym">Lalaria deformans</name>
    <dbReference type="NCBI Taxonomy" id="1097556"/>
    <lineage>
        <taxon>Eukaryota</taxon>
        <taxon>Fungi</taxon>
        <taxon>Dikarya</taxon>
        <taxon>Ascomycota</taxon>
        <taxon>Taphrinomycotina</taxon>
        <taxon>Taphrinomycetes</taxon>
        <taxon>Taphrinales</taxon>
        <taxon>Taphrinaceae</taxon>
        <taxon>Taphrina</taxon>
    </lineage>
</organism>
<dbReference type="PANTHER" id="PTHR23242">
    <property type="entry name" value="TRANSCRIPTION FACTOR HOXA13"/>
    <property type="match status" value="1"/>
</dbReference>
<proteinExistence type="predicted"/>
<evidence type="ECO:0000313" key="4">
    <source>
        <dbReference type="Proteomes" id="UP000013776"/>
    </source>
</evidence>
<dbReference type="VEuPathDB" id="FungiDB:TAPDE_003009"/>
<dbReference type="STRING" id="1097556.R4XHJ4"/>
<keyword evidence="1" id="KW-0175">Coiled coil</keyword>